<dbReference type="GO" id="GO:0000338">
    <property type="term" value="P:protein deneddylation"/>
    <property type="evidence" value="ECO:0007669"/>
    <property type="project" value="TreeGrafter"/>
</dbReference>
<dbReference type="EMBL" id="KL142425">
    <property type="protein sequence ID" value="KDR66292.1"/>
    <property type="molecule type" value="Genomic_DNA"/>
</dbReference>
<evidence type="ECO:0000256" key="3">
    <source>
        <dbReference type="ARBA" id="ARBA00022801"/>
    </source>
</evidence>
<dbReference type="SUPFAM" id="SSF54001">
    <property type="entry name" value="Cysteine proteinases"/>
    <property type="match status" value="1"/>
</dbReference>
<feature type="non-terminal residue" evidence="7">
    <location>
        <position position="1726"/>
    </location>
</feature>
<dbReference type="Proteomes" id="UP000027222">
    <property type="component" value="Unassembled WGS sequence"/>
</dbReference>
<dbReference type="InterPro" id="IPR003653">
    <property type="entry name" value="Peptidase_C48_C"/>
</dbReference>
<proteinExistence type="inferred from homology"/>
<dbReference type="InterPro" id="IPR044613">
    <property type="entry name" value="Nep1/2-like"/>
</dbReference>
<reference evidence="8" key="1">
    <citation type="journal article" date="2014" name="Proc. Natl. Acad. Sci. U.S.A.">
        <title>Extensive sampling of basidiomycete genomes demonstrates inadequacy of the white-rot/brown-rot paradigm for wood decay fungi.</title>
        <authorList>
            <person name="Riley R."/>
            <person name="Salamov A.A."/>
            <person name="Brown D.W."/>
            <person name="Nagy L.G."/>
            <person name="Floudas D."/>
            <person name="Held B.W."/>
            <person name="Levasseur A."/>
            <person name="Lombard V."/>
            <person name="Morin E."/>
            <person name="Otillar R."/>
            <person name="Lindquist E.A."/>
            <person name="Sun H."/>
            <person name="LaButti K.M."/>
            <person name="Schmutz J."/>
            <person name="Jabbour D."/>
            <person name="Luo H."/>
            <person name="Baker S.E."/>
            <person name="Pisabarro A.G."/>
            <person name="Walton J.D."/>
            <person name="Blanchette R.A."/>
            <person name="Henrissat B."/>
            <person name="Martin F."/>
            <person name="Cullen D."/>
            <person name="Hibbett D.S."/>
            <person name="Grigoriev I.V."/>
        </authorList>
    </citation>
    <scope>NUCLEOTIDE SEQUENCE [LARGE SCALE GENOMIC DNA]</scope>
    <source>
        <strain evidence="8">CBS 339.88</strain>
    </source>
</reference>
<dbReference type="STRING" id="685588.A0A067S8P1"/>
<dbReference type="GO" id="GO:0019784">
    <property type="term" value="F:deNEDDylase activity"/>
    <property type="evidence" value="ECO:0007669"/>
    <property type="project" value="InterPro"/>
</dbReference>
<gene>
    <name evidence="7" type="ORF">GALMADRAFT_283972</name>
</gene>
<evidence type="ECO:0000313" key="8">
    <source>
        <dbReference type="Proteomes" id="UP000027222"/>
    </source>
</evidence>
<evidence type="ECO:0000256" key="4">
    <source>
        <dbReference type="ARBA" id="ARBA00022807"/>
    </source>
</evidence>
<feature type="region of interest" description="Disordered" evidence="5">
    <location>
        <begin position="518"/>
        <end position="578"/>
    </location>
</feature>
<feature type="compositionally biased region" description="Low complexity" evidence="5">
    <location>
        <begin position="541"/>
        <end position="553"/>
    </location>
</feature>
<dbReference type="PANTHER" id="PTHR46468">
    <property type="entry name" value="SENTRIN-SPECIFIC PROTEASE 8"/>
    <property type="match status" value="1"/>
</dbReference>
<dbReference type="HOGENOM" id="CLU_238224_0_0_1"/>
<accession>A0A067S8P1</accession>
<evidence type="ECO:0000256" key="2">
    <source>
        <dbReference type="ARBA" id="ARBA00022670"/>
    </source>
</evidence>
<comment type="similarity">
    <text evidence="1">Belongs to the peptidase C48 family.</text>
</comment>
<dbReference type="Pfam" id="PF02902">
    <property type="entry name" value="Peptidase_C48"/>
    <property type="match status" value="1"/>
</dbReference>
<dbReference type="PANTHER" id="PTHR46468:SF1">
    <property type="entry name" value="SENTRIN-SPECIFIC PROTEASE 8"/>
    <property type="match status" value="1"/>
</dbReference>
<dbReference type="GO" id="GO:0008234">
    <property type="term" value="F:cysteine-type peptidase activity"/>
    <property type="evidence" value="ECO:0007669"/>
    <property type="project" value="UniProtKB-KW"/>
</dbReference>
<keyword evidence="4" id="KW-0788">Thiol protease</keyword>
<evidence type="ECO:0000256" key="5">
    <source>
        <dbReference type="SAM" id="MobiDB-lite"/>
    </source>
</evidence>
<dbReference type="InterPro" id="IPR038765">
    <property type="entry name" value="Papain-like_cys_pep_sf"/>
</dbReference>
<dbReference type="PROSITE" id="PS50600">
    <property type="entry name" value="ULP_PROTEASE"/>
    <property type="match status" value="1"/>
</dbReference>
<keyword evidence="2" id="KW-0645">Protease</keyword>
<evidence type="ECO:0000313" key="7">
    <source>
        <dbReference type="EMBL" id="KDR66292.1"/>
    </source>
</evidence>
<keyword evidence="8" id="KW-1185">Reference proteome</keyword>
<evidence type="ECO:0000256" key="1">
    <source>
        <dbReference type="ARBA" id="ARBA00005234"/>
    </source>
</evidence>
<dbReference type="Gene3D" id="3.40.395.10">
    <property type="entry name" value="Adenoviral Proteinase, Chain A"/>
    <property type="match status" value="1"/>
</dbReference>
<sequence>MRKDRFLRLLKDLAQVPSFCRQGYEPPTSYCLSELQPITCSEFRQLYGGGTSKGRVPKGTAFCEVDEHDTDDELDSQQFVPEEWIGCGRQWNHSTPGHVKKARNEARLVPPDVATFMVPPPSTSISDLLARTDPNMPFTRSKAPVYSPAAPLFASLNIHDEGEMATFQRTLFGWIPHHAKLRDTFNDAWLSGAQSVSILDINSYNLPLWSERLVGDLRSYVTLYNLWARSSKWLSDLGRQSKDSQKLIDECRTTMDHIPYAGMVPGFSKAVNLSLSDLSLFLTDEWLNDEMINAGAEYILHQLGPRNRRRIANCLLVSSLERARARSAVYRRRPSTLNRLLENNAIDKLYVPLHVSNNHWTLLEVDIQERTFAYADSLTSHATPPQSTLNVLEWWINQVSPSSSRQPKSFRLIEASFAMAHQQDSFSCGIVVLSTLATILLNYNPWTPETYSAERMEWFLRLSEYLADTEDSGDAANDIGYSHTAPKLSNTILPEAEPDLESNDMDLDYVDIIDDDNLPDSCPVPSNNASDPASLMAPGHTSLSTLPASLTSDSGKDEDSDSDSLEGRRNKRRKVGLSSGAKVGTSWAFQKATKSRQINDPTFKLSDTKLLAFRNKVRVDDPFAEFKKGNPCAVRCSSCRAWLEMRVLYDLLHWKNHRKTKKCQQAQAQGGHTKSLFHHGFLSKVGPSSTVLSSPITMPCPARGGPCPGLTRESDSRIDRYLFRSSATGGGAPSRSSIACQLFDDDSLLWSDLSDRQQRLVKRREQFLHKWINSRAVGAVFSTRCEQTVYCLREGEYLPCDNCVALHRLHTFQVQLTRTMPDDKNMRYVPKGHRNTELGEIYLKYKGVKELLELDDGRSPWLKFAQGVADGMYKTQETLLGMVSGMVKRTERLEKGKSLRNMKYSSGFNDFCNILGSVSTRAYRTFQRHFGGPAVRSMRQMRARLPRFRPDINVANVEMARLALEKYGYSGPVALSWDDTELEPAISVYQDGKDSVLVIGGVDGPIKVQSLTEYDVMVEKTKIIEADKLRVWLITVPLPKIPSIMVAAVARGSKVPAEGLFEMHRKLTGLLAGAGIHPVSLSADGSETERATERLIEQSADEHRHYVIPSAHPGCSVHLVVPLFNGRPSVLCQDSKHGKKTARNQLQTGARIIVLANMVIFFSMLYDMAKNVLSPLFKHDVDKVDKQDDRAASRLFSAEMLHFQLKNYSDHHGVTVYLFIMGELIDAWQSRNICHLERAKMVLRARFFLMAWRSHIAHHPDYSVNTQFISRESYEIFMYLCDSLLSLILVYRGFYPTYPLLPWLHSTEPCEHLFGMLRQLKRDFNFADMLYLEPKLRALMLGEFGNLTAEQKANQTSSGYHHTYFKADDLDMTALFQYPTDRELETASSAAFIEASQLLASVGIDAAEMLRTYTPPKSQPPKKKAYIQTQPREPQTLLATLALYDGTTFATTPDEDEFEACEMAAAAEAVDKSLKIEALPDSTDESFTEVASGVTSSLSVYYHQNKNTKPFHLETLPLADRREFNANVLVAERFRHQTKETSKAIRQLGHDWIATPKKPTLQDSLRQRIRLLGSKSTTMSSTAGVGRQVGDVVIVLQPAKTKQEVPKLHVAKVIAMYTKATYRGAKHEAVSKIESVGLPSNIYEWPNVHYAVNFKDSTHQFVRRGNFLDNGIEVTFKFASPAAVNLSAVSLKWSTRWPIFLSSGLMASKNRVRYHAMLYPEEHHDA</sequence>
<name>A0A067S8P1_GALM3</name>
<organism evidence="7 8">
    <name type="scientific">Galerina marginata (strain CBS 339.88)</name>
    <dbReference type="NCBI Taxonomy" id="685588"/>
    <lineage>
        <taxon>Eukaryota</taxon>
        <taxon>Fungi</taxon>
        <taxon>Dikarya</taxon>
        <taxon>Basidiomycota</taxon>
        <taxon>Agaricomycotina</taxon>
        <taxon>Agaricomycetes</taxon>
        <taxon>Agaricomycetidae</taxon>
        <taxon>Agaricales</taxon>
        <taxon>Agaricineae</taxon>
        <taxon>Strophariaceae</taxon>
        <taxon>Galerina</taxon>
    </lineage>
</organism>
<feature type="domain" description="Ubiquitin-like protease family profile" evidence="6">
    <location>
        <begin position="271"/>
        <end position="439"/>
    </location>
</feature>
<dbReference type="OrthoDB" id="3268677at2759"/>
<keyword evidence="3" id="KW-0378">Hydrolase</keyword>
<protein>
    <recommendedName>
        <fullName evidence="6">Ubiquitin-like protease family profile domain-containing protein</fullName>
    </recommendedName>
</protein>
<dbReference type="GO" id="GO:0006508">
    <property type="term" value="P:proteolysis"/>
    <property type="evidence" value="ECO:0007669"/>
    <property type="project" value="UniProtKB-KW"/>
</dbReference>
<evidence type="ECO:0000259" key="6">
    <source>
        <dbReference type="PROSITE" id="PS50600"/>
    </source>
</evidence>